<proteinExistence type="predicted"/>
<dbReference type="EMBL" id="BJWL01000009">
    <property type="protein sequence ID" value="GFY93886.1"/>
    <property type="molecule type" value="Genomic_DNA"/>
</dbReference>
<keyword evidence="3" id="KW-1185">Reference proteome</keyword>
<feature type="coiled-coil region" evidence="1">
    <location>
        <begin position="113"/>
        <end position="143"/>
    </location>
</feature>
<comment type="caution">
    <text evidence="2">The sequence shown here is derived from an EMBL/GenBank/DDBJ whole genome shotgun (WGS) entry which is preliminary data.</text>
</comment>
<organism evidence="2 3">
    <name type="scientific">Actinidia rufa</name>
    <dbReference type="NCBI Taxonomy" id="165716"/>
    <lineage>
        <taxon>Eukaryota</taxon>
        <taxon>Viridiplantae</taxon>
        <taxon>Streptophyta</taxon>
        <taxon>Embryophyta</taxon>
        <taxon>Tracheophyta</taxon>
        <taxon>Spermatophyta</taxon>
        <taxon>Magnoliopsida</taxon>
        <taxon>eudicotyledons</taxon>
        <taxon>Gunneridae</taxon>
        <taxon>Pentapetalae</taxon>
        <taxon>asterids</taxon>
        <taxon>Ericales</taxon>
        <taxon>Actinidiaceae</taxon>
        <taxon>Actinidia</taxon>
    </lineage>
</organism>
<dbReference type="AlphaFoldDB" id="A0A7J0F636"/>
<protein>
    <submittedName>
        <fullName evidence="2">Uncharacterized protein</fullName>
    </submittedName>
</protein>
<dbReference type="Proteomes" id="UP000585474">
    <property type="component" value="Unassembled WGS sequence"/>
</dbReference>
<evidence type="ECO:0000256" key="1">
    <source>
        <dbReference type="SAM" id="Coils"/>
    </source>
</evidence>
<gene>
    <name evidence="2" type="ORF">Acr_09g0003320</name>
</gene>
<sequence>MPPSGDKKKGLVAKAPTKSMATSSNMASILAAPGEGTLAALGVQCLHYRESWRGREALLRAYFAHRQGRGGQIGPRLGNHEAVLLGSFLIDRNREMGEEAMTQQANDGFIRDEMDRDASLERLEKEVAELREKESDVEEHKSSINFQEVVLRIDPELVEEEEEEKDELVNILPPQ</sequence>
<reference evidence="2 3" key="1">
    <citation type="submission" date="2019-07" db="EMBL/GenBank/DDBJ databases">
        <title>De Novo Assembly of kiwifruit Actinidia rufa.</title>
        <authorList>
            <person name="Sugita-Konishi S."/>
            <person name="Sato K."/>
            <person name="Mori E."/>
            <person name="Abe Y."/>
            <person name="Kisaki G."/>
            <person name="Hamano K."/>
            <person name="Suezawa K."/>
            <person name="Otani M."/>
            <person name="Fukuda T."/>
            <person name="Manabe T."/>
            <person name="Gomi K."/>
            <person name="Tabuchi M."/>
            <person name="Akimitsu K."/>
            <person name="Kataoka I."/>
        </authorList>
    </citation>
    <scope>NUCLEOTIDE SEQUENCE [LARGE SCALE GENOMIC DNA]</scope>
    <source>
        <strain evidence="3">cv. Fuchu</strain>
    </source>
</reference>
<evidence type="ECO:0000313" key="3">
    <source>
        <dbReference type="Proteomes" id="UP000585474"/>
    </source>
</evidence>
<keyword evidence="1" id="KW-0175">Coiled coil</keyword>
<accession>A0A7J0F636</accession>
<evidence type="ECO:0000313" key="2">
    <source>
        <dbReference type="EMBL" id="GFY93886.1"/>
    </source>
</evidence>
<name>A0A7J0F636_9ERIC</name>